<evidence type="ECO:0000256" key="1">
    <source>
        <dbReference type="SAM" id="Phobius"/>
    </source>
</evidence>
<dbReference type="Gene3D" id="3.40.630.10">
    <property type="entry name" value="Zn peptidases"/>
    <property type="match status" value="1"/>
</dbReference>
<keyword evidence="3" id="KW-1185">Reference proteome</keyword>
<dbReference type="GO" id="GO:0010179">
    <property type="term" value="F:IAA-Ala conjugate hydrolase activity"/>
    <property type="evidence" value="ECO:0007669"/>
    <property type="project" value="TreeGrafter"/>
</dbReference>
<reference evidence="2 3" key="1">
    <citation type="submission" date="2023-12" db="EMBL/GenBank/DDBJ databases">
        <title>A high-quality genome assembly for Dillenia turbinata (Dilleniales).</title>
        <authorList>
            <person name="Chanderbali A."/>
        </authorList>
    </citation>
    <scope>NUCLEOTIDE SEQUENCE [LARGE SCALE GENOMIC DNA]</scope>
    <source>
        <strain evidence="2">LSX21</strain>
        <tissue evidence="2">Leaf</tissue>
    </source>
</reference>
<dbReference type="GO" id="GO:0009850">
    <property type="term" value="P:auxin metabolic process"/>
    <property type="evidence" value="ECO:0007669"/>
    <property type="project" value="TreeGrafter"/>
</dbReference>
<gene>
    <name evidence="2" type="ORF">RJ641_027938</name>
</gene>
<feature type="transmembrane region" description="Helical" evidence="1">
    <location>
        <begin position="12"/>
        <end position="34"/>
    </location>
</feature>
<dbReference type="AlphaFoldDB" id="A0AAN8W682"/>
<organism evidence="2 3">
    <name type="scientific">Dillenia turbinata</name>
    <dbReference type="NCBI Taxonomy" id="194707"/>
    <lineage>
        <taxon>Eukaryota</taxon>
        <taxon>Viridiplantae</taxon>
        <taxon>Streptophyta</taxon>
        <taxon>Embryophyta</taxon>
        <taxon>Tracheophyta</taxon>
        <taxon>Spermatophyta</taxon>
        <taxon>Magnoliopsida</taxon>
        <taxon>eudicotyledons</taxon>
        <taxon>Gunneridae</taxon>
        <taxon>Pentapetalae</taxon>
        <taxon>Dilleniales</taxon>
        <taxon>Dilleniaceae</taxon>
        <taxon>Dillenia</taxon>
    </lineage>
</organism>
<dbReference type="Proteomes" id="UP001370490">
    <property type="component" value="Unassembled WGS sequence"/>
</dbReference>
<evidence type="ECO:0000313" key="3">
    <source>
        <dbReference type="Proteomes" id="UP001370490"/>
    </source>
</evidence>
<keyword evidence="1" id="KW-0812">Transmembrane</keyword>
<proteinExistence type="predicted"/>
<sequence length="229" mass="25723">IQNEPRVPLQRLPMLLLALLLGMLSVAIATIDYLHLQEEGHARAYVLQKDVPDDVQGIFALHVSPYLHRATIASRPSPLLAGSGKHVLPSTKDQRGHKDSAYGALMYISWRNLDLTLQLLMMKHCVSMQSKLELAFLGESNVELDESGTAAEDFQSLLPENACCTFQYRIKESYAAFHTQQFVLVEDIHPIGAALHVVVAIPCLNDHLTCIRIRFSLTEQNEYQWGTFK</sequence>
<dbReference type="PANTHER" id="PTHR11014">
    <property type="entry name" value="PEPTIDASE M20 FAMILY MEMBER"/>
    <property type="match status" value="1"/>
</dbReference>
<name>A0AAN8W682_9MAGN</name>
<dbReference type="GO" id="GO:0005783">
    <property type="term" value="C:endoplasmic reticulum"/>
    <property type="evidence" value="ECO:0007669"/>
    <property type="project" value="TreeGrafter"/>
</dbReference>
<comment type="caution">
    <text evidence="2">The sequence shown here is derived from an EMBL/GenBank/DDBJ whole genome shotgun (WGS) entry which is preliminary data.</text>
</comment>
<evidence type="ECO:0000313" key="2">
    <source>
        <dbReference type="EMBL" id="KAK6942561.1"/>
    </source>
</evidence>
<protein>
    <submittedName>
        <fullName evidence="2">Uncharacterized protein</fullName>
    </submittedName>
</protein>
<dbReference type="InterPro" id="IPR017439">
    <property type="entry name" value="Amidohydrolase"/>
</dbReference>
<dbReference type="PANTHER" id="PTHR11014:SF63">
    <property type="entry name" value="METALLOPEPTIDASE, PUTATIVE (AFU_ORTHOLOGUE AFUA_6G09600)-RELATED"/>
    <property type="match status" value="1"/>
</dbReference>
<feature type="non-terminal residue" evidence="2">
    <location>
        <position position="1"/>
    </location>
</feature>
<dbReference type="EMBL" id="JBAMMX010000004">
    <property type="protein sequence ID" value="KAK6942561.1"/>
    <property type="molecule type" value="Genomic_DNA"/>
</dbReference>
<keyword evidence="1" id="KW-0472">Membrane</keyword>
<accession>A0AAN8W682</accession>
<keyword evidence="1" id="KW-1133">Transmembrane helix</keyword>